<dbReference type="CDD" id="cd00326">
    <property type="entry name" value="alpha_CA"/>
    <property type="match status" value="1"/>
</dbReference>
<dbReference type="PANTHER" id="PTHR18952">
    <property type="entry name" value="CARBONIC ANHYDRASE"/>
    <property type="match status" value="1"/>
</dbReference>
<organism evidence="9 10">
    <name type="scientific">Saccoglossus kowalevskii</name>
    <name type="common">Acorn worm</name>
    <dbReference type="NCBI Taxonomy" id="10224"/>
    <lineage>
        <taxon>Eukaryota</taxon>
        <taxon>Metazoa</taxon>
        <taxon>Hemichordata</taxon>
        <taxon>Enteropneusta</taxon>
        <taxon>Harrimaniidae</taxon>
        <taxon>Saccoglossus</taxon>
    </lineage>
</organism>
<feature type="domain" description="Alpha-carbonic anhydrase" evidence="8">
    <location>
        <begin position="33"/>
        <end position="284"/>
    </location>
</feature>
<evidence type="ECO:0000256" key="6">
    <source>
        <dbReference type="ARBA" id="ARBA00048348"/>
    </source>
</evidence>
<dbReference type="InterPro" id="IPR036398">
    <property type="entry name" value="CA_dom_sf"/>
</dbReference>
<keyword evidence="7" id="KW-0732">Signal</keyword>
<dbReference type="InterPro" id="IPR023561">
    <property type="entry name" value="Carbonic_anhydrase_a-class"/>
</dbReference>
<dbReference type="Pfam" id="PF00194">
    <property type="entry name" value="Carb_anhydrase"/>
    <property type="match status" value="1"/>
</dbReference>
<keyword evidence="5" id="KW-0456">Lyase</keyword>
<name>A0ABM0MD45_SACKO</name>
<dbReference type="InterPro" id="IPR001148">
    <property type="entry name" value="CA_dom"/>
</dbReference>
<evidence type="ECO:0000256" key="3">
    <source>
        <dbReference type="ARBA" id="ARBA00022723"/>
    </source>
</evidence>
<evidence type="ECO:0000259" key="8">
    <source>
        <dbReference type="PROSITE" id="PS51144"/>
    </source>
</evidence>
<dbReference type="PANTHER" id="PTHR18952:SF265">
    <property type="entry name" value="CARBONIC ANHYDRASE"/>
    <property type="match status" value="1"/>
</dbReference>
<evidence type="ECO:0000256" key="5">
    <source>
        <dbReference type="ARBA" id="ARBA00023239"/>
    </source>
</evidence>
<gene>
    <name evidence="10" type="primary">LOC102808914</name>
</gene>
<comment type="catalytic activity">
    <reaction evidence="6">
        <text>hydrogencarbonate + H(+) = CO2 + H2O</text>
        <dbReference type="Rhea" id="RHEA:10748"/>
        <dbReference type="ChEBI" id="CHEBI:15377"/>
        <dbReference type="ChEBI" id="CHEBI:15378"/>
        <dbReference type="ChEBI" id="CHEBI:16526"/>
        <dbReference type="ChEBI" id="CHEBI:17544"/>
        <dbReference type="EC" id="4.2.1.1"/>
    </reaction>
</comment>
<evidence type="ECO:0000256" key="7">
    <source>
        <dbReference type="SAM" id="SignalP"/>
    </source>
</evidence>
<protein>
    <recommendedName>
        <fullName evidence="2">carbonic anhydrase</fullName>
        <ecNumber evidence="2">4.2.1.1</ecNumber>
    </recommendedName>
</protein>
<dbReference type="Proteomes" id="UP000694865">
    <property type="component" value="Unplaced"/>
</dbReference>
<evidence type="ECO:0000313" key="9">
    <source>
        <dbReference type="Proteomes" id="UP000694865"/>
    </source>
</evidence>
<dbReference type="SUPFAM" id="SSF51069">
    <property type="entry name" value="Carbonic anhydrase"/>
    <property type="match status" value="1"/>
</dbReference>
<feature type="signal peptide" evidence="7">
    <location>
        <begin position="1"/>
        <end position="32"/>
    </location>
</feature>
<dbReference type="GeneID" id="102808914"/>
<keyword evidence="4" id="KW-0862">Zinc</keyword>
<evidence type="ECO:0000256" key="4">
    <source>
        <dbReference type="ARBA" id="ARBA00022833"/>
    </source>
</evidence>
<evidence type="ECO:0000313" key="10">
    <source>
        <dbReference type="RefSeq" id="XP_006817936.1"/>
    </source>
</evidence>
<accession>A0ABM0MD45</accession>
<dbReference type="RefSeq" id="XP_006817936.1">
    <property type="nucleotide sequence ID" value="XM_006817873.1"/>
</dbReference>
<dbReference type="PROSITE" id="PS51144">
    <property type="entry name" value="ALPHA_CA_2"/>
    <property type="match status" value="1"/>
</dbReference>
<keyword evidence="9" id="KW-1185">Reference proteome</keyword>
<reference evidence="10" key="1">
    <citation type="submission" date="2025-08" db="UniProtKB">
        <authorList>
            <consortium name="RefSeq"/>
        </authorList>
    </citation>
    <scope>IDENTIFICATION</scope>
    <source>
        <tissue evidence="10">Testes</tissue>
    </source>
</reference>
<dbReference type="Gene3D" id="3.10.200.10">
    <property type="entry name" value="Alpha carbonic anhydrase"/>
    <property type="match status" value="1"/>
</dbReference>
<keyword evidence="3" id="KW-0479">Metal-binding</keyword>
<evidence type="ECO:0000256" key="2">
    <source>
        <dbReference type="ARBA" id="ARBA00012925"/>
    </source>
</evidence>
<comment type="similarity">
    <text evidence="1">Belongs to the alpha-carbonic anhydrase family.</text>
</comment>
<sequence>MSVRSVVPGSMVSMKTWFIVAVLCELTPASCATDWGYDDDNGPSVWATTLNYTTCGSESQSPVDIVIADCEYDDLGTFTLDGFENEYDGQEISMENNGHTVLIHLDGDYFVSGAGLSEYKAHYFHFHWGSDNSQGSEHEIDGDKKAAEFHLVCYNEDLYGSYTNALGKKGGIAVLGFLIEAGEPNSAFDALLNEHYNVANKDDEYTFTEPFQLLPMFPSDLTRFYRYEGSTTTPPCYENVTWTVFKEVVEISEDQLVGIPLYPAILRYALAMHTGRITPTRSCR</sequence>
<feature type="chain" id="PRO_5046768590" description="carbonic anhydrase" evidence="7">
    <location>
        <begin position="33"/>
        <end position="284"/>
    </location>
</feature>
<evidence type="ECO:0000256" key="1">
    <source>
        <dbReference type="ARBA" id="ARBA00010718"/>
    </source>
</evidence>
<dbReference type="EC" id="4.2.1.1" evidence="2"/>
<proteinExistence type="inferred from homology"/>
<dbReference type="SMART" id="SM01057">
    <property type="entry name" value="Carb_anhydrase"/>
    <property type="match status" value="1"/>
</dbReference>